<sequence length="265" mass="30064">MTKITLQLMNDTSVLAEACADDKTYLAYQSQYALGNYYRVRIRNAPAYVWVQLDASLAPSLIYMNQPTWDFKIPFNTQREWPYPDGAFLGKRHYAWVRLANEDELTVSRNLALNTYDQHEETTAYPHISANAETRNETVFYAKNAIDGVIANEKHGSYPFQSWGIAGRADAELMLDFGRPVDLNQLVLILRADYPHDSYWTDATVTFSNGNVQQLSLAKTANPQAFDLSAKHITWLKLTHLVKAPDSSSFPALTQLEAWGKEAFL</sequence>
<keyword evidence="2" id="KW-1185">Reference proteome</keyword>
<accession>A0ABY6H7H2</accession>
<evidence type="ECO:0008006" key="3">
    <source>
        <dbReference type="Google" id="ProtNLM"/>
    </source>
</evidence>
<dbReference type="RefSeq" id="WP_263932535.1">
    <property type="nucleotide sequence ID" value="NZ_CP107523.1"/>
</dbReference>
<proteinExistence type="predicted"/>
<evidence type="ECO:0000313" key="1">
    <source>
        <dbReference type="EMBL" id="UYN56295.1"/>
    </source>
</evidence>
<gene>
    <name evidence="1" type="ORF">OFW50_12630</name>
</gene>
<dbReference type="Proteomes" id="UP001164790">
    <property type="component" value="Chromosome"/>
</dbReference>
<protein>
    <recommendedName>
        <fullName evidence="3">Carbohydrate-binding protein</fullName>
    </recommendedName>
</protein>
<dbReference type="InterPro" id="IPR008979">
    <property type="entry name" value="Galactose-bd-like_sf"/>
</dbReference>
<evidence type="ECO:0000313" key="2">
    <source>
        <dbReference type="Proteomes" id="UP001164790"/>
    </source>
</evidence>
<organism evidence="1 2">
    <name type="scientific">Lacticaseibacillus chiayiensis</name>
    <dbReference type="NCBI Taxonomy" id="2100821"/>
    <lineage>
        <taxon>Bacteria</taxon>
        <taxon>Bacillati</taxon>
        <taxon>Bacillota</taxon>
        <taxon>Bacilli</taxon>
        <taxon>Lactobacillales</taxon>
        <taxon>Lactobacillaceae</taxon>
        <taxon>Lacticaseibacillus</taxon>
    </lineage>
</organism>
<reference evidence="1" key="1">
    <citation type="submission" date="2022-10" db="EMBL/GenBank/DDBJ databases">
        <title>Comparative genomic analysis and in-vitro probiotic properties of the potential probiotic L. chiayiensis AACE 3.</title>
        <authorList>
            <person name="Kang X."/>
        </authorList>
    </citation>
    <scope>NUCLEOTIDE SEQUENCE</scope>
    <source>
        <strain evidence="1">AACE 3</strain>
    </source>
</reference>
<name>A0ABY6H7H2_9LACO</name>
<dbReference type="Gene3D" id="2.60.120.260">
    <property type="entry name" value="Galactose-binding domain-like"/>
    <property type="match status" value="1"/>
</dbReference>
<dbReference type="SUPFAM" id="SSF49785">
    <property type="entry name" value="Galactose-binding domain-like"/>
    <property type="match status" value="1"/>
</dbReference>
<dbReference type="EMBL" id="CP107523">
    <property type="protein sequence ID" value="UYN56295.1"/>
    <property type="molecule type" value="Genomic_DNA"/>
</dbReference>